<dbReference type="Proteomes" id="UP000050501">
    <property type="component" value="Unassembled WGS sequence"/>
</dbReference>
<keyword evidence="2" id="KW-1185">Reference proteome</keyword>
<dbReference type="InterPro" id="IPR017850">
    <property type="entry name" value="Alkaline_phosphatase_core_sf"/>
</dbReference>
<dbReference type="Pfam" id="PF08665">
    <property type="entry name" value="PglZ"/>
    <property type="match status" value="1"/>
</dbReference>
<organism evidence="1 2">
    <name type="scientific">Levilinea saccharolytica</name>
    <dbReference type="NCBI Taxonomy" id="229921"/>
    <lineage>
        <taxon>Bacteria</taxon>
        <taxon>Bacillati</taxon>
        <taxon>Chloroflexota</taxon>
        <taxon>Anaerolineae</taxon>
        <taxon>Anaerolineales</taxon>
        <taxon>Anaerolineaceae</taxon>
        <taxon>Levilinea</taxon>
    </lineage>
</organism>
<gene>
    <name evidence="1" type="ORF">ADN01_03395</name>
</gene>
<comment type="caution">
    <text evidence="1">The sequence shown here is derived from an EMBL/GenBank/DDBJ whole genome shotgun (WGS) entry which is preliminary data.</text>
</comment>
<dbReference type="SUPFAM" id="SSF53649">
    <property type="entry name" value="Alkaline phosphatase-like"/>
    <property type="match status" value="1"/>
</dbReference>
<evidence type="ECO:0000313" key="1">
    <source>
        <dbReference type="EMBL" id="KPL89929.1"/>
    </source>
</evidence>
<reference evidence="1 2" key="1">
    <citation type="submission" date="2015-07" db="EMBL/GenBank/DDBJ databases">
        <title>Genome sequence of Levilinea saccharolytica DSM 16555.</title>
        <authorList>
            <person name="Hemp J."/>
            <person name="Ward L.M."/>
            <person name="Pace L.A."/>
            <person name="Fischer W.W."/>
        </authorList>
    </citation>
    <scope>NUCLEOTIDE SEQUENCE [LARGE SCALE GENOMIC DNA]</scope>
    <source>
        <strain evidence="1 2">KIBI-1</strain>
    </source>
</reference>
<protein>
    <submittedName>
        <fullName evidence="1">Uncharacterized protein</fullName>
    </submittedName>
</protein>
<dbReference type="AlphaFoldDB" id="A0A0P6YHK1"/>
<proteinExistence type="predicted"/>
<name>A0A0P6YHK1_9CHLR</name>
<accession>A0A0P6YHK1</accession>
<dbReference type="EMBL" id="LGCM01000014">
    <property type="protein sequence ID" value="KPL89929.1"/>
    <property type="molecule type" value="Genomic_DNA"/>
</dbReference>
<dbReference type="RefSeq" id="WP_062416896.1">
    <property type="nucleotide sequence ID" value="NZ_DF967974.1"/>
</dbReference>
<dbReference type="STRING" id="229921.ADN01_03395"/>
<evidence type="ECO:0000313" key="2">
    <source>
        <dbReference type="Proteomes" id="UP000050501"/>
    </source>
</evidence>
<sequence length="929" mass="106852">MLESYILSKLESIKNSSLIILRDPQRMIRPGARAVDGWAQEHGYTVLLCTGNLALREMYERLRNTPDAKILLVDRSRNDGQLFYPDLEAASPKPPLEITLRDFLVEKTGDPAWPHLVADRNFSRLILANIEGVIAAHEQLRQVSPTRFSDSDLYKIILGASLHINPFKKLSTSEVRKICLEQHSTLEELNRVLPDEVKVILQQIIKSAPKPFCYLLDRDPEAIIRAFTLAGILHQHGLDYSLLLANLDPALHEYKNIEPAVLDAALKDQIAFDPDCILADVQKVEEFLKEDPKRLSFLLRDQLHLDEPKFAVEALKKEQLSNLVRSIALATLLVDLILELNWQKHLKVLKNLEKQEREAVFPVLRRPTEQWQQLLSAYKRAISLYELTEKLKNQYMDLKVAQTEDLTFTKFDQLWNQERLNRLDFYVSDLERMLRVSDMLPVPHAQLWPEFEKRWNDARSAFKSTSDVVDKVFQVINKQFQDLYHKNYTKWILQNDSPVVFTHQFLSRMLKAHWDPKSGVKAVVMVFDGLRTDAWDEFVRPVLEEQFDVMESRPGSALIPTETELSRKAIAAGALPTEFPIKSKRELDLLAAWLKTNMNLSSHFTVLRDDDTIASGMTVRYQSKELDYIVFNFTDDNLHHNSQDLAFIYNTTVREIIRQDVRSVLRELPANAMVFVTSDHGFTPMPSGALDVTDQIVGDPALIKYRSARAAHNFSGAEATQVVSFDIRALKIPIPNVSHGYDPVQSVLFPRPGINFRRDSYKHSPDRYSHGGLSLAECMVPMVVLSRRRQDQGVLILEDVQQIGSMNENEPLEIAIKVRSSQMLFEGLPLTLSFSTPEITDRKEFFSGIEKVYQVQWKPKLKDITEEERNQGFIEIPVTVILTYAHKDQSFRQSKTADLRIRLDTNRLRRRIDSRLDLLMGKTPKELKS</sequence>